<evidence type="ECO:0000256" key="3">
    <source>
        <dbReference type="ARBA" id="ARBA00022553"/>
    </source>
</evidence>
<dbReference type="Gene3D" id="3.40.50.2300">
    <property type="match status" value="2"/>
</dbReference>
<dbReference type="InterPro" id="IPR036890">
    <property type="entry name" value="HATPase_C_sf"/>
</dbReference>
<feature type="domain" description="Histidine kinase" evidence="13">
    <location>
        <begin position="273"/>
        <end position="494"/>
    </location>
</feature>
<dbReference type="FunFam" id="1.10.287.130:FF:000002">
    <property type="entry name" value="Two-component osmosensing histidine kinase"/>
    <property type="match status" value="1"/>
</dbReference>
<dbReference type="FunFam" id="3.30.565.10:FF:000010">
    <property type="entry name" value="Sensor histidine kinase RcsC"/>
    <property type="match status" value="1"/>
</dbReference>
<keyword evidence="7" id="KW-0067">ATP-binding</keyword>
<organism evidence="15 16">
    <name type="scientific">Saccharobesus litoralis</name>
    <dbReference type="NCBI Taxonomy" id="2172099"/>
    <lineage>
        <taxon>Bacteria</taxon>
        <taxon>Pseudomonadati</taxon>
        <taxon>Pseudomonadota</taxon>
        <taxon>Gammaproteobacteria</taxon>
        <taxon>Alteromonadales</taxon>
        <taxon>Alteromonadaceae</taxon>
        <taxon>Saccharobesus</taxon>
    </lineage>
</organism>
<dbReference type="InterPro" id="IPR001789">
    <property type="entry name" value="Sig_transdc_resp-reg_receiver"/>
</dbReference>
<accession>A0A2S0VNW4</accession>
<dbReference type="AlphaFoldDB" id="A0A2S0VNW4"/>
<dbReference type="SUPFAM" id="SSF47384">
    <property type="entry name" value="Homodimeric domain of signal transducing histidine kinase"/>
    <property type="match status" value="1"/>
</dbReference>
<dbReference type="PANTHER" id="PTHR45339">
    <property type="entry name" value="HYBRID SIGNAL TRANSDUCTION HISTIDINE KINASE J"/>
    <property type="match status" value="1"/>
</dbReference>
<dbReference type="CDD" id="cd17546">
    <property type="entry name" value="REC_hyHK_CKI1_RcsC-like"/>
    <property type="match status" value="2"/>
</dbReference>
<dbReference type="InterPro" id="IPR003594">
    <property type="entry name" value="HATPase_dom"/>
</dbReference>
<dbReference type="Proteomes" id="UP000244441">
    <property type="component" value="Chromosome"/>
</dbReference>
<dbReference type="KEGG" id="cate:C2869_05395"/>
<evidence type="ECO:0000259" key="13">
    <source>
        <dbReference type="PROSITE" id="PS50109"/>
    </source>
</evidence>
<feature type="modified residue" description="4-aspartylphosphate" evidence="11">
    <location>
        <position position="565"/>
    </location>
</feature>
<feature type="domain" description="Response regulatory" evidence="14">
    <location>
        <begin position="516"/>
        <end position="631"/>
    </location>
</feature>
<evidence type="ECO:0000256" key="5">
    <source>
        <dbReference type="ARBA" id="ARBA00022741"/>
    </source>
</evidence>
<dbReference type="EC" id="2.7.13.3" evidence="2"/>
<feature type="domain" description="Response regulatory" evidence="14">
    <location>
        <begin position="675"/>
        <end position="791"/>
    </location>
</feature>
<keyword evidence="12" id="KW-0812">Transmembrane</keyword>
<evidence type="ECO:0000256" key="11">
    <source>
        <dbReference type="PROSITE-ProRule" id="PRU00169"/>
    </source>
</evidence>
<feature type="modified residue" description="4-aspartylphosphate" evidence="11">
    <location>
        <position position="724"/>
    </location>
</feature>
<evidence type="ECO:0000256" key="1">
    <source>
        <dbReference type="ARBA" id="ARBA00000085"/>
    </source>
</evidence>
<keyword evidence="5" id="KW-0547">Nucleotide-binding</keyword>
<dbReference type="Gene3D" id="1.10.287.130">
    <property type="match status" value="1"/>
</dbReference>
<keyword evidence="16" id="KW-1185">Reference proteome</keyword>
<keyword evidence="12" id="KW-0472">Membrane</keyword>
<keyword evidence="8" id="KW-0902">Two-component regulatory system</keyword>
<dbReference type="SMART" id="SM00448">
    <property type="entry name" value="REC"/>
    <property type="match status" value="2"/>
</dbReference>
<dbReference type="Pfam" id="PF00512">
    <property type="entry name" value="HisKA"/>
    <property type="match status" value="1"/>
</dbReference>
<reference evidence="15 16" key="1">
    <citation type="submission" date="2018-01" db="EMBL/GenBank/DDBJ databases">
        <title>Genome sequence of a Cantenovulum-like bacteria.</title>
        <authorList>
            <person name="Tan W.R."/>
            <person name="Lau N.-S."/>
            <person name="Go F."/>
            <person name="Amirul A.-A.A."/>
        </authorList>
    </citation>
    <scope>NUCLEOTIDE SEQUENCE [LARGE SCALE GENOMIC DNA]</scope>
    <source>
        <strain evidence="15 16">CCB-QB4</strain>
    </source>
</reference>
<dbReference type="GO" id="GO:0005524">
    <property type="term" value="F:ATP binding"/>
    <property type="evidence" value="ECO:0007669"/>
    <property type="project" value="UniProtKB-KW"/>
</dbReference>
<evidence type="ECO:0000256" key="12">
    <source>
        <dbReference type="SAM" id="Phobius"/>
    </source>
</evidence>
<dbReference type="Pfam" id="PF00072">
    <property type="entry name" value="Response_reg"/>
    <property type="match status" value="2"/>
</dbReference>
<dbReference type="GO" id="GO:0000155">
    <property type="term" value="F:phosphorelay sensor kinase activity"/>
    <property type="evidence" value="ECO:0007669"/>
    <property type="project" value="InterPro"/>
</dbReference>
<dbReference type="PANTHER" id="PTHR45339:SF1">
    <property type="entry name" value="HYBRID SIGNAL TRANSDUCTION HISTIDINE KINASE J"/>
    <property type="match status" value="1"/>
</dbReference>
<dbReference type="SMART" id="SM00387">
    <property type="entry name" value="HATPase_c"/>
    <property type="match status" value="1"/>
</dbReference>
<dbReference type="PRINTS" id="PR00344">
    <property type="entry name" value="BCTRLSENSOR"/>
</dbReference>
<evidence type="ECO:0000256" key="7">
    <source>
        <dbReference type="ARBA" id="ARBA00022840"/>
    </source>
</evidence>
<comment type="catalytic activity">
    <reaction evidence="1">
        <text>ATP + protein L-histidine = ADP + protein N-phospho-L-histidine.</text>
        <dbReference type="EC" id="2.7.13.3"/>
    </reaction>
</comment>
<evidence type="ECO:0000256" key="2">
    <source>
        <dbReference type="ARBA" id="ARBA00012438"/>
    </source>
</evidence>
<dbReference type="InterPro" id="IPR004358">
    <property type="entry name" value="Sig_transdc_His_kin-like_C"/>
</dbReference>
<name>A0A2S0VNW4_9ALTE</name>
<evidence type="ECO:0000256" key="8">
    <source>
        <dbReference type="ARBA" id="ARBA00023012"/>
    </source>
</evidence>
<dbReference type="SUPFAM" id="SSF52172">
    <property type="entry name" value="CheY-like"/>
    <property type="match status" value="2"/>
</dbReference>
<dbReference type="Gene3D" id="3.30.565.10">
    <property type="entry name" value="Histidine kinase-like ATPase, C-terminal domain"/>
    <property type="match status" value="1"/>
</dbReference>
<dbReference type="PROSITE" id="PS50109">
    <property type="entry name" value="HIS_KIN"/>
    <property type="match status" value="1"/>
</dbReference>
<protein>
    <recommendedName>
        <fullName evidence="10">Sensory/regulatory protein RpfC</fullName>
        <ecNumber evidence="2">2.7.13.3</ecNumber>
    </recommendedName>
</protein>
<sequence length="795" mass="89227">MYLLKRYWLEIISLLLFTLASTFAVHNYANLTLYQRNSNLLSQLEATLPKHTTEILNISFSGTHHYDMYAQLQLEIDNLRRQLSLRNGLLKALDQYDSTTQHYVQLVTMLKTSRRIVSTGVTTQDLNEQEHAQITQISLLLLQLLNEPNALRQQNLITQLQQLNGQLRQIAKSESAHVIISHLQFINDKIMRAQELKEQISGSQINKITSNSRTQANRLVQLAQKQQLSSYFLIGLSFIGLFIATLLNKQRLLNKKTQQYKQAALVKTQFLANMSHEIRTPMTGIIGLTELCAQTNLNPQQREYIDKLHFSATALLTIINDILDFSKIESGKLPIEQVNFYHHTLIDNIAAMLGKIADEKGIELIFDIAPDIPDNLIGDPVRVNQILLNLISNAVKFTEKGHVILKVRVQERLQYHTTLKYQVIDTGIGLSEAQQAKIFERFSQADESTTRKYGGTGLGLAISQLLAGLMQGNISVQSTLGKGSTFSLTLPFQFQQNAPEIGHEQAQPQSVLQGQSLLIVEDNSITQQVVKAMADSLGLQVVVCSDVKQALQACQQQVFNFALVDWSLPVHDGLYFIEQVKQRACPPQRIVICSAYGKTYIDQYSETTQAFQYLPKPITFQSLIKALTDNSPSEVIADGSQQNASLIAPSIAKGNNTATQAIVDQEDDCQITQHKVLLVEDNEINQTICLALLADLNIQADLAVNGQEAIEKFQSHVYPLVLMDIQMPIMDGREATKILRQTYSEQQVKIVALTANVTQEEIDHYHSIGMDHHLSKPYNKDQMKQIITTCLSAVG</sequence>
<dbReference type="CDD" id="cd16922">
    <property type="entry name" value="HATPase_EvgS-ArcB-TorS-like"/>
    <property type="match status" value="1"/>
</dbReference>
<dbReference type="InterPro" id="IPR011006">
    <property type="entry name" value="CheY-like_superfamily"/>
</dbReference>
<keyword evidence="6" id="KW-0418">Kinase</keyword>
<dbReference type="RefSeq" id="WP_108601984.1">
    <property type="nucleotide sequence ID" value="NZ_CP026604.1"/>
</dbReference>
<dbReference type="Pfam" id="PF02518">
    <property type="entry name" value="HATPase_c"/>
    <property type="match status" value="1"/>
</dbReference>
<keyword evidence="3 11" id="KW-0597">Phosphoprotein</keyword>
<evidence type="ECO:0000256" key="9">
    <source>
        <dbReference type="ARBA" id="ARBA00064003"/>
    </source>
</evidence>
<dbReference type="CDD" id="cd00082">
    <property type="entry name" value="HisKA"/>
    <property type="match status" value="1"/>
</dbReference>
<dbReference type="InterPro" id="IPR003661">
    <property type="entry name" value="HisK_dim/P_dom"/>
</dbReference>
<dbReference type="SUPFAM" id="SSF55874">
    <property type="entry name" value="ATPase domain of HSP90 chaperone/DNA topoisomerase II/histidine kinase"/>
    <property type="match status" value="1"/>
</dbReference>
<evidence type="ECO:0000256" key="4">
    <source>
        <dbReference type="ARBA" id="ARBA00022679"/>
    </source>
</evidence>
<dbReference type="SMART" id="SM00388">
    <property type="entry name" value="HisKA"/>
    <property type="match status" value="1"/>
</dbReference>
<evidence type="ECO:0000256" key="10">
    <source>
        <dbReference type="ARBA" id="ARBA00068150"/>
    </source>
</evidence>
<gene>
    <name evidence="15" type="ORF">C2869_05395</name>
</gene>
<evidence type="ECO:0000259" key="14">
    <source>
        <dbReference type="PROSITE" id="PS50110"/>
    </source>
</evidence>
<keyword evidence="4" id="KW-0808">Transferase</keyword>
<proteinExistence type="predicted"/>
<dbReference type="PROSITE" id="PS50110">
    <property type="entry name" value="RESPONSE_REGULATORY"/>
    <property type="match status" value="2"/>
</dbReference>
<evidence type="ECO:0000256" key="6">
    <source>
        <dbReference type="ARBA" id="ARBA00022777"/>
    </source>
</evidence>
<dbReference type="EMBL" id="CP026604">
    <property type="protein sequence ID" value="AWB65911.1"/>
    <property type="molecule type" value="Genomic_DNA"/>
</dbReference>
<keyword evidence="12" id="KW-1133">Transmembrane helix</keyword>
<feature type="transmembrane region" description="Helical" evidence="12">
    <location>
        <begin position="228"/>
        <end position="247"/>
    </location>
</feature>
<dbReference type="OrthoDB" id="9810730at2"/>
<evidence type="ECO:0000313" key="15">
    <source>
        <dbReference type="EMBL" id="AWB65911.1"/>
    </source>
</evidence>
<comment type="subunit">
    <text evidence="9">At low DSF concentrations, interacts with RpfF.</text>
</comment>
<dbReference type="InterPro" id="IPR036097">
    <property type="entry name" value="HisK_dim/P_sf"/>
</dbReference>
<evidence type="ECO:0000313" key="16">
    <source>
        <dbReference type="Proteomes" id="UP000244441"/>
    </source>
</evidence>
<dbReference type="InterPro" id="IPR005467">
    <property type="entry name" value="His_kinase_dom"/>
</dbReference>